<dbReference type="RefSeq" id="WP_165782801.1">
    <property type="nucleotide sequence ID" value="NZ_NMWU01000027.1"/>
</dbReference>
<feature type="transmembrane region" description="Helical" evidence="7">
    <location>
        <begin position="232"/>
        <end position="254"/>
    </location>
</feature>
<feature type="domain" description="DUF3533" evidence="8">
    <location>
        <begin position="23"/>
        <end position="381"/>
    </location>
</feature>
<evidence type="ECO:0000256" key="3">
    <source>
        <dbReference type="ARBA" id="ARBA00022989"/>
    </source>
</evidence>
<dbReference type="InterPro" id="IPR051328">
    <property type="entry name" value="T7SS_ABC-Transporter"/>
</dbReference>
<keyword evidence="10" id="KW-1185">Reference proteome</keyword>
<evidence type="ECO:0000256" key="2">
    <source>
        <dbReference type="ARBA" id="ARBA00022692"/>
    </source>
</evidence>
<proteinExistence type="predicted"/>
<feature type="transmembrane region" description="Helical" evidence="7">
    <location>
        <begin position="275"/>
        <end position="297"/>
    </location>
</feature>
<accession>A0A2N5J8U4</accession>
<feature type="coiled-coil region" evidence="5">
    <location>
        <begin position="118"/>
        <end position="151"/>
    </location>
</feature>
<feature type="region of interest" description="Disordered" evidence="6">
    <location>
        <begin position="155"/>
        <end position="180"/>
    </location>
</feature>
<gene>
    <name evidence="9" type="ORF">Uis1B_1552</name>
</gene>
<name>A0A2N5J8U4_9BIFI</name>
<keyword evidence="4 7" id="KW-0472">Membrane</keyword>
<feature type="transmembrane region" description="Helical" evidence="7">
    <location>
        <begin position="309"/>
        <end position="329"/>
    </location>
</feature>
<keyword evidence="2 7" id="KW-0812">Transmembrane</keyword>
<keyword evidence="3 7" id="KW-1133">Transmembrane helix</keyword>
<evidence type="ECO:0000256" key="7">
    <source>
        <dbReference type="SAM" id="Phobius"/>
    </source>
</evidence>
<evidence type="ECO:0000256" key="6">
    <source>
        <dbReference type="SAM" id="MobiDB-lite"/>
    </source>
</evidence>
<dbReference type="Pfam" id="PF12051">
    <property type="entry name" value="DUF3533"/>
    <property type="match status" value="1"/>
</dbReference>
<feature type="transmembrane region" description="Helical" evidence="7">
    <location>
        <begin position="336"/>
        <end position="357"/>
    </location>
</feature>
<evidence type="ECO:0000256" key="5">
    <source>
        <dbReference type="SAM" id="Coils"/>
    </source>
</evidence>
<feature type="transmembrane region" description="Helical" evidence="7">
    <location>
        <begin position="12"/>
        <end position="34"/>
    </location>
</feature>
<dbReference type="Proteomes" id="UP000235050">
    <property type="component" value="Unassembled WGS sequence"/>
</dbReference>
<protein>
    <submittedName>
        <fullName evidence="9">ABC-2 family transporter protein</fullName>
    </submittedName>
</protein>
<dbReference type="GO" id="GO:0016020">
    <property type="term" value="C:membrane"/>
    <property type="evidence" value="ECO:0007669"/>
    <property type="project" value="UniProtKB-SubCell"/>
</dbReference>
<feature type="transmembrane region" description="Helical" evidence="7">
    <location>
        <begin position="390"/>
        <end position="409"/>
    </location>
</feature>
<comment type="subcellular location">
    <subcellularLocation>
        <location evidence="1">Membrane</location>
        <topology evidence="1">Multi-pass membrane protein</topology>
    </subcellularLocation>
</comment>
<organism evidence="9 10">
    <name type="scientific">Bifidobacterium margollesii</name>
    <dbReference type="NCBI Taxonomy" id="2020964"/>
    <lineage>
        <taxon>Bacteria</taxon>
        <taxon>Bacillati</taxon>
        <taxon>Actinomycetota</taxon>
        <taxon>Actinomycetes</taxon>
        <taxon>Bifidobacteriales</taxon>
        <taxon>Bifidobacteriaceae</taxon>
        <taxon>Bifidobacterium</taxon>
    </lineage>
</organism>
<dbReference type="PANTHER" id="PTHR43077">
    <property type="entry name" value="TRANSPORT PERMEASE YVFS-RELATED"/>
    <property type="match status" value="1"/>
</dbReference>
<dbReference type="InterPro" id="IPR022703">
    <property type="entry name" value="DUF3533"/>
</dbReference>
<evidence type="ECO:0000259" key="8">
    <source>
        <dbReference type="Pfam" id="PF12051"/>
    </source>
</evidence>
<evidence type="ECO:0000313" key="10">
    <source>
        <dbReference type="Proteomes" id="UP000235050"/>
    </source>
</evidence>
<dbReference type="Gene3D" id="3.40.1710.10">
    <property type="entry name" value="abc type-2 transporter like domain"/>
    <property type="match status" value="1"/>
</dbReference>
<evidence type="ECO:0000256" key="4">
    <source>
        <dbReference type="ARBA" id="ARBA00023136"/>
    </source>
</evidence>
<sequence length="434" mass="45785">MKQLKTLMGKFNVKWLAPLGMLCAFLALWSFMFYPMLNATPEHVPFAIVSLDEGAGNADVEVNAGKQIVDRLTGSDASGEDGESPIDWTVFETKAELDKALEGNDYYGAIVIPKDFTAKQLAAKQAESRAALQQAQAQQALQQKLAQAKAQGMSDEQITQMQQEAMAQAQQAQSGSSADKPTVELITNSAKNASVTQQLASSMSAKLAESGVKVETSSVHDYDLGKSTGASMLGQLSVAPIVAMSASCTMIMFMMTRVGSGASRRERAHRLGIQIGYAAILSLCVGGLACFLMGVIGGMTLPWGTLLPFLWLCSFCIMCMLIGAMTLLFPLGTVAMFVLMGTMSVAYIAPEMMPALWHDWVLPWSPAHFVVDGVRSIVFLGDGVLNANSGAMMTCILIGAVLAAVGLALSSKEPVADELAAGTVGATTAATAVA</sequence>
<dbReference type="AlphaFoldDB" id="A0A2N5J8U4"/>
<reference evidence="9 10" key="1">
    <citation type="submission" date="2017-07" db="EMBL/GenBank/DDBJ databases">
        <title>Bifidobacterium novel species.</title>
        <authorList>
            <person name="Lugli G.A."/>
            <person name="Milani C."/>
            <person name="Duranti S."/>
            <person name="Mangifesta M."/>
        </authorList>
    </citation>
    <scope>NUCLEOTIDE SEQUENCE [LARGE SCALE GENOMIC DNA]</scope>
    <source>
        <strain evidence="10">Uis1B</strain>
    </source>
</reference>
<evidence type="ECO:0000313" key="9">
    <source>
        <dbReference type="EMBL" id="PLS30632.1"/>
    </source>
</evidence>
<evidence type="ECO:0000256" key="1">
    <source>
        <dbReference type="ARBA" id="ARBA00004141"/>
    </source>
</evidence>
<feature type="compositionally biased region" description="Low complexity" evidence="6">
    <location>
        <begin position="160"/>
        <end position="173"/>
    </location>
</feature>
<comment type="caution">
    <text evidence="9">The sequence shown here is derived from an EMBL/GenBank/DDBJ whole genome shotgun (WGS) entry which is preliminary data.</text>
</comment>
<dbReference type="EMBL" id="NMWU01000027">
    <property type="protein sequence ID" value="PLS30632.1"/>
    <property type="molecule type" value="Genomic_DNA"/>
</dbReference>
<dbReference type="PANTHER" id="PTHR43077:SF10">
    <property type="entry name" value="TRANSPORT PERMEASE PROTEIN"/>
    <property type="match status" value="1"/>
</dbReference>
<keyword evidence="5" id="KW-0175">Coiled coil</keyword>